<dbReference type="InterPro" id="IPR049156">
    <property type="entry name" value="Phage_chap_TAC_15-like"/>
</dbReference>
<keyword evidence="2" id="KW-1185">Reference proteome</keyword>
<dbReference type="Pfam" id="PF21822">
    <property type="entry name" value="Phage_TAC_15"/>
    <property type="match status" value="1"/>
</dbReference>
<sequence>MASERKIGSNVYRCEQLPADQGLGLLLRVSEMFSAAPAMLDSITKGEDDKEGVAALMVLALSGGMDHDKCQAILRELVETCRVGGDPCVIGVKPQSLKETVAVAWFAMKVQFRDFLSEGLS</sequence>
<accession>A0ABW2BPQ3</accession>
<dbReference type="RefSeq" id="WP_378973286.1">
    <property type="nucleotide sequence ID" value="NZ_JBHSWN010000001.1"/>
</dbReference>
<evidence type="ECO:0000313" key="1">
    <source>
        <dbReference type="EMBL" id="MFC6791941.1"/>
    </source>
</evidence>
<evidence type="ECO:0000313" key="2">
    <source>
        <dbReference type="Proteomes" id="UP001596292"/>
    </source>
</evidence>
<protein>
    <submittedName>
        <fullName evidence="1">Phage tail assembly chaperone</fullName>
    </submittedName>
</protein>
<dbReference type="Proteomes" id="UP001596292">
    <property type="component" value="Unassembled WGS sequence"/>
</dbReference>
<dbReference type="EMBL" id="JBHSWN010000001">
    <property type="protein sequence ID" value="MFC6791941.1"/>
    <property type="molecule type" value="Genomic_DNA"/>
</dbReference>
<gene>
    <name evidence="1" type="ORF">ACFQE0_21505</name>
</gene>
<reference evidence="2" key="1">
    <citation type="journal article" date="2019" name="Int. J. Syst. Evol. Microbiol.">
        <title>The Global Catalogue of Microorganisms (GCM) 10K type strain sequencing project: providing services to taxonomists for standard genome sequencing and annotation.</title>
        <authorList>
            <consortium name="The Broad Institute Genomics Platform"/>
            <consortium name="The Broad Institute Genome Sequencing Center for Infectious Disease"/>
            <person name="Wu L."/>
            <person name="Ma J."/>
        </authorList>
    </citation>
    <scope>NUCLEOTIDE SEQUENCE [LARGE SCALE GENOMIC DNA]</scope>
    <source>
        <strain evidence="2">CCUG 48316</strain>
    </source>
</reference>
<organism evidence="1 2">
    <name type="scientific">Methylobacterium komagatae</name>
    <dbReference type="NCBI Taxonomy" id="374425"/>
    <lineage>
        <taxon>Bacteria</taxon>
        <taxon>Pseudomonadati</taxon>
        <taxon>Pseudomonadota</taxon>
        <taxon>Alphaproteobacteria</taxon>
        <taxon>Hyphomicrobiales</taxon>
        <taxon>Methylobacteriaceae</taxon>
        <taxon>Methylobacterium</taxon>
    </lineage>
</organism>
<comment type="caution">
    <text evidence="1">The sequence shown here is derived from an EMBL/GenBank/DDBJ whole genome shotgun (WGS) entry which is preliminary data.</text>
</comment>
<proteinExistence type="predicted"/>
<name>A0ABW2BPQ3_9HYPH</name>